<dbReference type="InterPro" id="IPR000048">
    <property type="entry name" value="IQ_motif_EF-hand-BS"/>
</dbReference>
<dbReference type="AlphaFoldDB" id="G5A0W4"/>
<sequence length="214" mass="25457">MLDRHMLQKRIMAKARMMQKWRSISRFRKSALLIQRIFRGHFVRKHKIDIASYLAGLVSRVERLRSEREVFHLKCENIQQELQQLRVDIDIIQDKISEEEKEVALIASKGVIAADTAVVHEDAAESVAYYKGEVAELEEFARNLEKELQELREQDPVVHYAATLIQALYRGVRCRTQRIRERQRQRQIYARMLQSKELCYDRIHASWVIRNQKL</sequence>
<dbReference type="PROSITE" id="PS50096">
    <property type="entry name" value="IQ"/>
    <property type="match status" value="2"/>
</dbReference>
<reference evidence="2 3" key="1">
    <citation type="journal article" date="2006" name="Science">
        <title>Phytophthora genome sequences uncover evolutionary origins and mechanisms of pathogenesis.</title>
        <authorList>
            <person name="Tyler B.M."/>
            <person name="Tripathy S."/>
            <person name="Zhang X."/>
            <person name="Dehal P."/>
            <person name="Jiang R.H."/>
            <person name="Aerts A."/>
            <person name="Arredondo F.D."/>
            <person name="Baxter L."/>
            <person name="Bensasson D."/>
            <person name="Beynon J.L."/>
            <person name="Chapman J."/>
            <person name="Damasceno C.M."/>
            <person name="Dorrance A.E."/>
            <person name="Dou D."/>
            <person name="Dickerman A.W."/>
            <person name="Dubchak I.L."/>
            <person name="Garbelotto M."/>
            <person name="Gijzen M."/>
            <person name="Gordon S.G."/>
            <person name="Govers F."/>
            <person name="Grunwald N.J."/>
            <person name="Huang W."/>
            <person name="Ivors K.L."/>
            <person name="Jones R.W."/>
            <person name="Kamoun S."/>
            <person name="Krampis K."/>
            <person name="Lamour K.H."/>
            <person name="Lee M.K."/>
            <person name="McDonald W.H."/>
            <person name="Medina M."/>
            <person name="Meijer H.J."/>
            <person name="Nordberg E.K."/>
            <person name="Maclean D.J."/>
            <person name="Ospina-Giraldo M.D."/>
            <person name="Morris P.F."/>
            <person name="Phuntumart V."/>
            <person name="Putnam N.H."/>
            <person name="Rash S."/>
            <person name="Rose J.K."/>
            <person name="Sakihama Y."/>
            <person name="Salamov A.A."/>
            <person name="Savidor A."/>
            <person name="Scheuring C.F."/>
            <person name="Smith B.M."/>
            <person name="Sobral B.W."/>
            <person name="Terry A."/>
            <person name="Torto-Alalibo T.A."/>
            <person name="Win J."/>
            <person name="Xu Z."/>
            <person name="Zhang H."/>
            <person name="Grigoriev I.V."/>
            <person name="Rokhsar D.S."/>
            <person name="Boore J.L."/>
        </authorList>
    </citation>
    <scope>NUCLEOTIDE SEQUENCE [LARGE SCALE GENOMIC DNA]</scope>
    <source>
        <strain evidence="2 3">P6497</strain>
    </source>
</reference>
<organism evidence="2 3">
    <name type="scientific">Phytophthora sojae (strain P6497)</name>
    <name type="common">Soybean stem and root rot agent</name>
    <name type="synonym">Phytophthora megasperma f. sp. glycines</name>
    <dbReference type="NCBI Taxonomy" id="1094619"/>
    <lineage>
        <taxon>Eukaryota</taxon>
        <taxon>Sar</taxon>
        <taxon>Stramenopiles</taxon>
        <taxon>Oomycota</taxon>
        <taxon>Peronosporomycetes</taxon>
        <taxon>Peronosporales</taxon>
        <taxon>Peronosporaceae</taxon>
        <taxon>Phytophthora</taxon>
    </lineage>
</organism>
<dbReference type="SMR" id="G5A0W4"/>
<protein>
    <submittedName>
        <fullName evidence="2">Uncharacterized protein</fullName>
    </submittedName>
</protein>
<dbReference type="InParanoid" id="G5A0W4"/>
<dbReference type="Pfam" id="PF00612">
    <property type="entry name" value="IQ"/>
    <property type="match status" value="2"/>
</dbReference>
<keyword evidence="3" id="KW-1185">Reference proteome</keyword>
<gene>
    <name evidence="2" type="ORF">PHYSODRAFT_337381</name>
</gene>
<feature type="coiled-coil region" evidence="1">
    <location>
        <begin position="61"/>
        <end position="102"/>
    </location>
</feature>
<evidence type="ECO:0000313" key="2">
    <source>
        <dbReference type="EMBL" id="EGZ10596.1"/>
    </source>
</evidence>
<proteinExistence type="predicted"/>
<dbReference type="Proteomes" id="UP000002640">
    <property type="component" value="Unassembled WGS sequence"/>
</dbReference>
<accession>G5A0W4</accession>
<dbReference type="KEGG" id="psoj:PHYSODRAFT_337381"/>
<dbReference type="SUPFAM" id="SSF46579">
    <property type="entry name" value="Prefoldin"/>
    <property type="match status" value="1"/>
</dbReference>
<dbReference type="EMBL" id="JH159158">
    <property type="protein sequence ID" value="EGZ10596.1"/>
    <property type="molecule type" value="Genomic_DNA"/>
</dbReference>
<feature type="coiled-coil region" evidence="1">
    <location>
        <begin position="127"/>
        <end position="154"/>
    </location>
</feature>
<evidence type="ECO:0000313" key="3">
    <source>
        <dbReference type="Proteomes" id="UP000002640"/>
    </source>
</evidence>
<keyword evidence="1" id="KW-0175">Coiled coil</keyword>
<dbReference type="RefSeq" id="XP_009533341.1">
    <property type="nucleotide sequence ID" value="XM_009535046.1"/>
</dbReference>
<dbReference type="GeneID" id="20647356"/>
<evidence type="ECO:0000256" key="1">
    <source>
        <dbReference type="SAM" id="Coils"/>
    </source>
</evidence>
<name>G5A0W4_PHYSP</name>